<reference evidence="2 3" key="1">
    <citation type="submission" date="2024-01" db="EMBL/GenBank/DDBJ databases">
        <title>A draft genome for a cacao thread blight-causing isolate of Paramarasmius palmivorus.</title>
        <authorList>
            <person name="Baruah I.K."/>
            <person name="Bukari Y."/>
            <person name="Amoako-Attah I."/>
            <person name="Meinhardt L.W."/>
            <person name="Bailey B.A."/>
            <person name="Cohen S.P."/>
        </authorList>
    </citation>
    <scope>NUCLEOTIDE SEQUENCE [LARGE SCALE GENOMIC DNA]</scope>
    <source>
        <strain evidence="2 3">GH-12</strain>
    </source>
</reference>
<evidence type="ECO:0000313" key="2">
    <source>
        <dbReference type="EMBL" id="KAK7022044.1"/>
    </source>
</evidence>
<feature type="signal peptide" evidence="1">
    <location>
        <begin position="1"/>
        <end position="22"/>
    </location>
</feature>
<protein>
    <submittedName>
        <fullName evidence="2">Uncharacterized protein</fullName>
    </submittedName>
</protein>
<accession>A0AAW0B8R2</accession>
<comment type="caution">
    <text evidence="2">The sequence shown here is derived from an EMBL/GenBank/DDBJ whole genome shotgun (WGS) entry which is preliminary data.</text>
</comment>
<proteinExistence type="predicted"/>
<dbReference type="Proteomes" id="UP001383192">
    <property type="component" value="Unassembled WGS sequence"/>
</dbReference>
<sequence length="198" mass="20989">MFARFPALSVVCFSLLATNALAAPLDTTPLDAAAKPSELQGLSIGDVANALQVDWLQRLDVYLNCKALQQNLVDVDTSGEITSQISIPTANISVLTVKNPLIIEFTLEKFVAKGALDGTTYLLYNQTFTPPVVIPRLAETSLPKVIDGYLDQSHMGDLASASALDVTADVVVRAGTTNGKGGIEIPINGLKQDDVSTM</sequence>
<evidence type="ECO:0000256" key="1">
    <source>
        <dbReference type="SAM" id="SignalP"/>
    </source>
</evidence>
<feature type="chain" id="PRO_5043676328" evidence="1">
    <location>
        <begin position="23"/>
        <end position="198"/>
    </location>
</feature>
<gene>
    <name evidence="2" type="ORF">VNI00_017079</name>
</gene>
<dbReference type="EMBL" id="JAYKXP010000154">
    <property type="protein sequence ID" value="KAK7022044.1"/>
    <property type="molecule type" value="Genomic_DNA"/>
</dbReference>
<keyword evidence="3" id="KW-1185">Reference proteome</keyword>
<dbReference type="AlphaFoldDB" id="A0AAW0B8R2"/>
<keyword evidence="1" id="KW-0732">Signal</keyword>
<evidence type="ECO:0000313" key="3">
    <source>
        <dbReference type="Proteomes" id="UP001383192"/>
    </source>
</evidence>
<organism evidence="2 3">
    <name type="scientific">Paramarasmius palmivorus</name>
    <dbReference type="NCBI Taxonomy" id="297713"/>
    <lineage>
        <taxon>Eukaryota</taxon>
        <taxon>Fungi</taxon>
        <taxon>Dikarya</taxon>
        <taxon>Basidiomycota</taxon>
        <taxon>Agaricomycotina</taxon>
        <taxon>Agaricomycetes</taxon>
        <taxon>Agaricomycetidae</taxon>
        <taxon>Agaricales</taxon>
        <taxon>Marasmiineae</taxon>
        <taxon>Marasmiaceae</taxon>
        <taxon>Paramarasmius</taxon>
    </lineage>
</organism>
<name>A0AAW0B8R2_9AGAR</name>